<evidence type="ECO:0000313" key="3">
    <source>
        <dbReference type="Proteomes" id="UP000054217"/>
    </source>
</evidence>
<feature type="region of interest" description="Disordered" evidence="1">
    <location>
        <begin position="310"/>
        <end position="329"/>
    </location>
</feature>
<dbReference type="STRING" id="870435.A0A0C3P105"/>
<dbReference type="EMBL" id="KN831990">
    <property type="protein sequence ID" value="KIO01166.1"/>
    <property type="molecule type" value="Genomic_DNA"/>
</dbReference>
<reference evidence="2 3" key="1">
    <citation type="submission" date="2014-04" db="EMBL/GenBank/DDBJ databases">
        <authorList>
            <consortium name="DOE Joint Genome Institute"/>
            <person name="Kuo A."/>
            <person name="Kohler A."/>
            <person name="Costa M.D."/>
            <person name="Nagy L.G."/>
            <person name="Floudas D."/>
            <person name="Copeland A."/>
            <person name="Barry K.W."/>
            <person name="Cichocki N."/>
            <person name="Veneault-Fourrey C."/>
            <person name="LaButti K."/>
            <person name="Lindquist E.A."/>
            <person name="Lipzen A."/>
            <person name="Lundell T."/>
            <person name="Morin E."/>
            <person name="Murat C."/>
            <person name="Sun H."/>
            <person name="Tunlid A."/>
            <person name="Henrissat B."/>
            <person name="Grigoriev I.V."/>
            <person name="Hibbett D.S."/>
            <person name="Martin F."/>
            <person name="Nordberg H.P."/>
            <person name="Cantor M.N."/>
            <person name="Hua S.X."/>
        </authorList>
    </citation>
    <scope>NUCLEOTIDE SEQUENCE [LARGE SCALE GENOMIC DNA]</scope>
    <source>
        <strain evidence="2 3">Marx 270</strain>
    </source>
</reference>
<dbReference type="InParanoid" id="A0A0C3P105"/>
<dbReference type="Proteomes" id="UP000054217">
    <property type="component" value="Unassembled WGS sequence"/>
</dbReference>
<dbReference type="OrthoDB" id="2801388at2759"/>
<proteinExistence type="predicted"/>
<dbReference type="HOGENOM" id="CLU_050409_0_0_1"/>
<organism evidence="2 3">
    <name type="scientific">Pisolithus tinctorius Marx 270</name>
    <dbReference type="NCBI Taxonomy" id="870435"/>
    <lineage>
        <taxon>Eukaryota</taxon>
        <taxon>Fungi</taxon>
        <taxon>Dikarya</taxon>
        <taxon>Basidiomycota</taxon>
        <taxon>Agaricomycotina</taxon>
        <taxon>Agaricomycetes</taxon>
        <taxon>Agaricomycetidae</taxon>
        <taxon>Boletales</taxon>
        <taxon>Sclerodermatineae</taxon>
        <taxon>Pisolithaceae</taxon>
        <taxon>Pisolithus</taxon>
    </lineage>
</organism>
<keyword evidence="3" id="KW-1185">Reference proteome</keyword>
<name>A0A0C3P105_PISTI</name>
<evidence type="ECO:0000256" key="1">
    <source>
        <dbReference type="SAM" id="MobiDB-lite"/>
    </source>
</evidence>
<gene>
    <name evidence="2" type="ORF">M404DRAFT_28891</name>
</gene>
<dbReference type="AlphaFoldDB" id="A0A0C3P105"/>
<accession>A0A0C3P105</accession>
<sequence>MLGLKIPCRGSPEAPSFSGHPEDLQSYFDDISDFCDGYRLSDGLACIKLALKYVPFESADLWSHFVEESGGDWTSFTSEVGWLYPELEESRKNRFFRLRSAFVCLEVISLSSLGEYFHSFCHYWLSLEKQKGSTSRLPEMFYFGFPPEFRHKILECHSNSLHEALTVGSVIGRKLARAATTQLGQSPTPPFIFILLLLWTFGSYTCKLPLVQVEIPHEVAGRTLRDRLDNWASLTSQPEYSLVCEPPSIMRTQLEEGGCVHRARTVLSPTHLPARPLSHTCSPPLLPPHDSVDPLSYTPAKAAVLSKVKPGLAEPGEPSSKPSPPGPRLESLSMQILEVTPLTMRACSPSPVHCPVALSACPVAIPAAHSRAPSHSRLRSCSPPLSHELTQLVVGQPAIQPRPPPVPPETVDLIEW</sequence>
<reference evidence="3" key="2">
    <citation type="submission" date="2015-01" db="EMBL/GenBank/DDBJ databases">
        <title>Evolutionary Origins and Diversification of the Mycorrhizal Mutualists.</title>
        <authorList>
            <consortium name="DOE Joint Genome Institute"/>
            <consortium name="Mycorrhizal Genomics Consortium"/>
            <person name="Kohler A."/>
            <person name="Kuo A."/>
            <person name="Nagy L.G."/>
            <person name="Floudas D."/>
            <person name="Copeland A."/>
            <person name="Barry K.W."/>
            <person name="Cichocki N."/>
            <person name="Veneault-Fourrey C."/>
            <person name="LaButti K."/>
            <person name="Lindquist E.A."/>
            <person name="Lipzen A."/>
            <person name="Lundell T."/>
            <person name="Morin E."/>
            <person name="Murat C."/>
            <person name="Riley R."/>
            <person name="Ohm R."/>
            <person name="Sun H."/>
            <person name="Tunlid A."/>
            <person name="Henrissat B."/>
            <person name="Grigoriev I.V."/>
            <person name="Hibbett D.S."/>
            <person name="Martin F."/>
        </authorList>
    </citation>
    <scope>NUCLEOTIDE SEQUENCE [LARGE SCALE GENOMIC DNA]</scope>
    <source>
        <strain evidence="3">Marx 270</strain>
    </source>
</reference>
<feature type="region of interest" description="Disordered" evidence="1">
    <location>
        <begin position="1"/>
        <end position="20"/>
    </location>
</feature>
<protein>
    <submittedName>
        <fullName evidence="2">Uncharacterized protein</fullName>
    </submittedName>
</protein>
<evidence type="ECO:0000313" key="2">
    <source>
        <dbReference type="EMBL" id="KIO01166.1"/>
    </source>
</evidence>